<dbReference type="AlphaFoldDB" id="A0A1I4GG88"/>
<accession>A0A1I4GG88</accession>
<dbReference type="EMBL" id="FOSG01000016">
    <property type="protein sequence ID" value="SFL28171.1"/>
    <property type="molecule type" value="Genomic_DNA"/>
</dbReference>
<dbReference type="RefSeq" id="WP_093851195.1">
    <property type="nucleotide sequence ID" value="NZ_FOSG01000016.1"/>
</dbReference>
<sequence length="233" mass="25757">MTGKTGSRARRRVVGVGVAAAVLAALATAGWYGYVWLAEPMDVLSSTGEVDAASRDAGPEGERRLEEIVDRLPGVSRQLGAAAKDHCLRHPAFEGEPPGPLGCQWRLERYVVLDGDPGEVGEKWTEALGEDRWTGSPEPLPLNFSPSSERYEYRDARTRDHLVVTLVRDGADLPLLYAPPTIEPFVEHERERRDFTGREAAREAVAEGRRVARVSLLHAYYAQEGEVPFEPLR</sequence>
<proteinExistence type="predicted"/>
<gene>
    <name evidence="1" type="ORF">SAMN05192584_1164</name>
</gene>
<dbReference type="Proteomes" id="UP000198928">
    <property type="component" value="Unassembled WGS sequence"/>
</dbReference>
<reference evidence="2" key="1">
    <citation type="submission" date="2016-10" db="EMBL/GenBank/DDBJ databases">
        <authorList>
            <person name="Varghese N."/>
            <person name="Submissions S."/>
        </authorList>
    </citation>
    <scope>NUCLEOTIDE SEQUENCE [LARGE SCALE GENOMIC DNA]</scope>
    <source>
        <strain evidence="2">PL19</strain>
    </source>
</reference>
<evidence type="ECO:0000313" key="1">
    <source>
        <dbReference type="EMBL" id="SFL28171.1"/>
    </source>
</evidence>
<keyword evidence="2" id="KW-1185">Reference proteome</keyword>
<evidence type="ECO:0000313" key="2">
    <source>
        <dbReference type="Proteomes" id="UP000198928"/>
    </source>
</evidence>
<name>A0A1I4GG88_9ACTN</name>
<organism evidence="1 2">
    <name type="scientific">Streptomyces pini</name>
    <dbReference type="NCBI Taxonomy" id="1520580"/>
    <lineage>
        <taxon>Bacteria</taxon>
        <taxon>Bacillati</taxon>
        <taxon>Actinomycetota</taxon>
        <taxon>Actinomycetes</taxon>
        <taxon>Kitasatosporales</taxon>
        <taxon>Streptomycetaceae</taxon>
        <taxon>Streptomyces</taxon>
    </lineage>
</organism>
<protein>
    <submittedName>
        <fullName evidence="1">Uncharacterized protein</fullName>
    </submittedName>
</protein>
<dbReference type="OrthoDB" id="4194918at2"/>